<organism evidence="2 3">
    <name type="scientific">Xanthomonas citri pv. vignicola</name>
    <dbReference type="NCBI Taxonomy" id="473426"/>
    <lineage>
        <taxon>Bacteria</taxon>
        <taxon>Pseudomonadati</taxon>
        <taxon>Pseudomonadota</taxon>
        <taxon>Gammaproteobacteria</taxon>
        <taxon>Lysobacterales</taxon>
        <taxon>Lysobacteraceae</taxon>
        <taxon>Xanthomonas</taxon>
    </lineage>
</organism>
<feature type="region of interest" description="Disordered" evidence="1">
    <location>
        <begin position="26"/>
        <end position="65"/>
    </location>
</feature>
<name>A0AB33CEN0_XANCI</name>
<gene>
    <name evidence="2" type="ORF">XcvCFBP7111P_03625</name>
</gene>
<reference evidence="2 3" key="1">
    <citation type="submission" date="2017-06" db="EMBL/GenBank/DDBJ databases">
        <title>First complete genome sequences of Xanthomonas citri pv. vignicola strains CFBP 7111, CFBP 7112 and CFBP 7113 using long-read technology.</title>
        <authorList>
            <person name="Ruh M."/>
            <person name="Briand M."/>
            <person name="Bonneau S."/>
            <person name="Jacques M.A."/>
            <person name="Chen N.W.G."/>
        </authorList>
    </citation>
    <scope>NUCLEOTIDE SEQUENCE [LARGE SCALE GENOMIC DNA]</scope>
    <source>
        <strain evidence="2 3">CFBP7111</strain>
    </source>
</reference>
<evidence type="ECO:0000256" key="1">
    <source>
        <dbReference type="SAM" id="MobiDB-lite"/>
    </source>
</evidence>
<feature type="compositionally biased region" description="Basic and acidic residues" evidence="1">
    <location>
        <begin position="37"/>
        <end position="47"/>
    </location>
</feature>
<dbReference type="EMBL" id="CP022263">
    <property type="protein sequence ID" value="ASK90705.1"/>
    <property type="molecule type" value="Genomic_DNA"/>
</dbReference>
<dbReference type="Proteomes" id="UP000198357">
    <property type="component" value="Chromosome"/>
</dbReference>
<proteinExistence type="predicted"/>
<dbReference type="AlphaFoldDB" id="A0AB33CEN0"/>
<sequence>MTVFIGDAERPFLNAGDKWSVLMSIKPGPKRIAKSTGKPDQRQRDNKTTPGNTPGLKPHTHKKGK</sequence>
<protein>
    <submittedName>
        <fullName evidence="2">Uncharacterized protein</fullName>
    </submittedName>
</protein>
<evidence type="ECO:0000313" key="3">
    <source>
        <dbReference type="Proteomes" id="UP000198357"/>
    </source>
</evidence>
<accession>A0AB33CEN0</accession>
<evidence type="ECO:0000313" key="2">
    <source>
        <dbReference type="EMBL" id="ASK90705.1"/>
    </source>
</evidence>